<dbReference type="InterPro" id="IPR010127">
    <property type="entry name" value="Phasin_subfam-1"/>
</dbReference>
<dbReference type="InterPro" id="IPR018968">
    <property type="entry name" value="Phasin"/>
</dbReference>
<dbReference type="AlphaFoldDB" id="A0A2I7N7Y7"/>
<dbReference type="EMBL" id="CP024847">
    <property type="protein sequence ID" value="AUR52576.1"/>
    <property type="molecule type" value="Genomic_DNA"/>
</dbReference>
<feature type="domain" description="Phasin" evidence="1">
    <location>
        <begin position="10"/>
        <end position="105"/>
    </location>
</feature>
<reference evidence="3" key="1">
    <citation type="submission" date="2017-11" db="EMBL/GenBank/DDBJ databases">
        <authorList>
            <person name="Chan K.G."/>
            <person name="Lee L.S."/>
        </authorList>
    </citation>
    <scope>NUCLEOTIDE SEQUENCE [LARGE SCALE GENOMIC DNA]</scope>
    <source>
        <strain evidence="3">DSM 100970</strain>
    </source>
</reference>
<gene>
    <name evidence="2" type="ORF">CUN60_09795</name>
</gene>
<evidence type="ECO:0000313" key="3">
    <source>
        <dbReference type="Proteomes" id="UP000236655"/>
    </source>
</evidence>
<keyword evidence="3" id="KW-1185">Reference proteome</keyword>
<organism evidence="2 3">
    <name type="scientific">Aquella oligotrophica</name>
    <dbReference type="NCBI Taxonomy" id="2067065"/>
    <lineage>
        <taxon>Bacteria</taxon>
        <taxon>Pseudomonadati</taxon>
        <taxon>Pseudomonadota</taxon>
        <taxon>Betaproteobacteria</taxon>
        <taxon>Neisseriales</taxon>
        <taxon>Neisseriaceae</taxon>
        <taxon>Aquella</taxon>
    </lineage>
</organism>
<sequence length="186" mass="19558">MLKSTQYTAFNSQMQSMMDTCLSLADASIQGIKQAAMIQCDAVRSFMQESAVAAKNICSATNPTEAISCMQKFAISSVESSIAKSQELYSVLNQSQAVFSTAANSTIKGAQESLVKSVDQFSAVNPTFSKAASESIQNIITTTNQAADTVTKVTSQVAEVASKNLQAATQATLNTVKKAADTTAAK</sequence>
<dbReference type="NCBIfam" id="TIGR01841">
    <property type="entry name" value="phasin"/>
    <property type="match status" value="1"/>
</dbReference>
<evidence type="ECO:0000259" key="1">
    <source>
        <dbReference type="Pfam" id="PF09361"/>
    </source>
</evidence>
<protein>
    <recommendedName>
        <fullName evidence="1">Phasin domain-containing protein</fullName>
    </recommendedName>
</protein>
<dbReference type="Proteomes" id="UP000236655">
    <property type="component" value="Chromosome"/>
</dbReference>
<dbReference type="RefSeq" id="WP_102951865.1">
    <property type="nucleotide sequence ID" value="NZ_CP024847.1"/>
</dbReference>
<proteinExistence type="predicted"/>
<dbReference type="KEGG" id="nba:CUN60_09795"/>
<dbReference type="Pfam" id="PF09361">
    <property type="entry name" value="Phasin_2"/>
    <property type="match status" value="1"/>
</dbReference>
<name>A0A2I7N7Y7_9NEIS</name>
<evidence type="ECO:0000313" key="2">
    <source>
        <dbReference type="EMBL" id="AUR52576.1"/>
    </source>
</evidence>
<accession>A0A2I7N7Y7</accession>